<comment type="caution">
    <text evidence="8">The sequence shown here is derived from an EMBL/GenBank/DDBJ whole genome shotgun (WGS) entry which is preliminary data.</text>
</comment>
<protein>
    <submittedName>
        <fullName evidence="8">Polysaccharide lyase 8 family protein</fullName>
    </submittedName>
</protein>
<proteinExistence type="inferred from homology"/>
<dbReference type="PANTHER" id="PTHR38481:SF1">
    <property type="entry name" value="HYALURONATE LYASE"/>
    <property type="match status" value="1"/>
</dbReference>
<dbReference type="InterPro" id="IPR011071">
    <property type="entry name" value="Lyase_8-like_C"/>
</dbReference>
<organism evidence="8 9">
    <name type="scientific">Hominilimicola fabiformis</name>
    <dbReference type="NCBI Taxonomy" id="2885356"/>
    <lineage>
        <taxon>Bacteria</taxon>
        <taxon>Bacillati</taxon>
        <taxon>Bacillota</taxon>
        <taxon>Clostridia</taxon>
        <taxon>Eubacteriales</taxon>
        <taxon>Oscillospiraceae</taxon>
        <taxon>Hominilimicola</taxon>
    </lineage>
</organism>
<keyword evidence="3 8" id="KW-0456">Lyase</keyword>
<dbReference type="Gene3D" id="1.50.10.100">
    <property type="entry name" value="Chondroitin AC/alginate lyase"/>
    <property type="match status" value="1"/>
</dbReference>
<dbReference type="AlphaFoldDB" id="A0AAE3J992"/>
<dbReference type="Gene3D" id="2.70.98.10">
    <property type="match status" value="1"/>
</dbReference>
<dbReference type="InterPro" id="IPR012970">
    <property type="entry name" value="Lyase_8_alpha_N"/>
</dbReference>
<dbReference type="Gene3D" id="2.60.220.10">
    <property type="entry name" value="Polysaccharide lyase family 8-like, C-terminal"/>
    <property type="match status" value="1"/>
</dbReference>
<dbReference type="InterPro" id="IPR008929">
    <property type="entry name" value="Chondroitin_lyas"/>
</dbReference>
<feature type="domain" description="Polysaccharide lyase family 8 C-terminal" evidence="6">
    <location>
        <begin position="600"/>
        <end position="659"/>
    </location>
</feature>
<dbReference type="Proteomes" id="UP001198242">
    <property type="component" value="Unassembled WGS sequence"/>
</dbReference>
<dbReference type="Pfam" id="PF08124">
    <property type="entry name" value="Lyase_8_N"/>
    <property type="match status" value="1"/>
</dbReference>
<evidence type="ECO:0000313" key="8">
    <source>
        <dbReference type="EMBL" id="MCC2210653.1"/>
    </source>
</evidence>
<dbReference type="GO" id="GO:0005576">
    <property type="term" value="C:extracellular region"/>
    <property type="evidence" value="ECO:0007669"/>
    <property type="project" value="InterPro"/>
</dbReference>
<evidence type="ECO:0000259" key="6">
    <source>
        <dbReference type="Pfam" id="PF02884"/>
    </source>
</evidence>
<dbReference type="SUPFAM" id="SSF48230">
    <property type="entry name" value="Chondroitin AC/alginate lyase"/>
    <property type="match status" value="1"/>
</dbReference>
<feature type="active site" evidence="4">
    <location>
        <position position="269"/>
    </location>
</feature>
<accession>A0AAE3J992</accession>
<dbReference type="PANTHER" id="PTHR38481">
    <property type="entry name" value="HYALURONATE LYASE"/>
    <property type="match status" value="1"/>
</dbReference>
<reference evidence="8 9" key="1">
    <citation type="submission" date="2021-10" db="EMBL/GenBank/DDBJ databases">
        <title>Anaerobic single-cell dispensing facilitates the cultivation of human gut bacteria.</title>
        <authorList>
            <person name="Afrizal A."/>
        </authorList>
    </citation>
    <scope>NUCLEOTIDE SEQUENCE [LARGE SCALE GENOMIC DNA]</scope>
    <source>
        <strain evidence="8 9">CLA-AA-H232</strain>
    </source>
</reference>
<feature type="active site" evidence="4">
    <location>
        <position position="217"/>
    </location>
</feature>
<dbReference type="InterPro" id="IPR004103">
    <property type="entry name" value="Lyase_8_C"/>
</dbReference>
<dbReference type="InterPro" id="IPR038970">
    <property type="entry name" value="Lyase_8"/>
</dbReference>
<sequence>MTDFNILRKRYSEVLCGRGHSGKRTADCILRSDERTEQRLAQLDTRIEKAITSNEPGIVNATLKGILDISTSFSQNNSRFYHDENIKNKIFNALNALEKVYNDTIAPQGNWWYWEIGIPLSLNSIFTLMYDYADKSQLKRYMAAERHFNDRIKLTGANRLWESVIFAVRGILLSDSDSIKYAISGIQDVVVITDSGDGFYKDGSFIQHDNIPYNCGYGRSLIQELAPMLYTFKDTEFEIKNTDIINTWVEKSYLPFIYNGRTMDMVRGREISRYYEQSDFACSRILSAMLILTELSEFDILRSVIKTHLTDSFFEYASLFAVELAEGLQEDDNIEPKEIKPYFMAFNSMDRAVKHGNGYTIGLAMHSERTAAFESINDENHNAYHTSDGMLYTYKKNEPQSDFFWQTIDLQRLPGTTVLRGSAVKPNINASGDFTGGCGIGENGVCAMELISDENSLTANKAWFFFDKEVVCLGNGINSTDENETETIIENRLVTDNSRFTVHGSEESEGYLIKGAYLDGSHDVGYYFPEEQEVNILREIRTGDWNNMSIKTDGKSYKGMYLTMWIKHGKKAKDGSYEYIVIPKCNEEEIKDYYRKSGIRVIENSDSIQCVKKNGITGIVFLKDKTHSAGGVSCDKRCVVMTAQNGEELELSVADITHNHDRLYIELDYSAQSVMTKSERINVIQLVPYICMEINMNVAKGEEQHIKFGGVKNV</sequence>
<evidence type="ECO:0000313" key="9">
    <source>
        <dbReference type="Proteomes" id="UP001198242"/>
    </source>
</evidence>
<comment type="similarity">
    <text evidence="1">Belongs to the polysaccharide lyase 8 family.</text>
</comment>
<evidence type="ECO:0000256" key="4">
    <source>
        <dbReference type="PIRSR" id="PIRSR638970-1"/>
    </source>
</evidence>
<dbReference type="Pfam" id="PF02278">
    <property type="entry name" value="Lyase_8"/>
    <property type="match status" value="1"/>
</dbReference>
<dbReference type="GO" id="GO:0016837">
    <property type="term" value="F:carbon-oxygen lyase activity, acting on polysaccharides"/>
    <property type="evidence" value="ECO:0007669"/>
    <property type="project" value="UniProtKB-ARBA"/>
</dbReference>
<evidence type="ECO:0000256" key="1">
    <source>
        <dbReference type="ARBA" id="ARBA00006699"/>
    </source>
</evidence>
<evidence type="ECO:0000256" key="3">
    <source>
        <dbReference type="ARBA" id="ARBA00023239"/>
    </source>
</evidence>
<dbReference type="InterPro" id="IPR014718">
    <property type="entry name" value="GH-type_carb-bd"/>
</dbReference>
<dbReference type="InterPro" id="IPR003159">
    <property type="entry name" value="Lyase_8_central_dom"/>
</dbReference>
<dbReference type="EMBL" id="JAJEQM010000009">
    <property type="protein sequence ID" value="MCC2210653.1"/>
    <property type="molecule type" value="Genomic_DNA"/>
</dbReference>
<gene>
    <name evidence="8" type="ORF">LKE05_07605</name>
</gene>
<evidence type="ECO:0000259" key="5">
    <source>
        <dbReference type="Pfam" id="PF02278"/>
    </source>
</evidence>
<feature type="domain" description="Polysaccharide lyase family 8 central" evidence="5">
    <location>
        <begin position="345"/>
        <end position="584"/>
    </location>
</feature>
<dbReference type="Pfam" id="PF02884">
    <property type="entry name" value="Lyase_8_C"/>
    <property type="match status" value="1"/>
</dbReference>
<keyword evidence="2" id="KW-0732">Signal</keyword>
<dbReference type="SUPFAM" id="SSF74650">
    <property type="entry name" value="Galactose mutarotase-like"/>
    <property type="match status" value="1"/>
</dbReference>
<dbReference type="CDD" id="cd01083">
    <property type="entry name" value="GAG_Lyase"/>
    <property type="match status" value="1"/>
</dbReference>
<dbReference type="SUPFAM" id="SSF49863">
    <property type="entry name" value="Hyaluronate lyase-like, C-terminal domain"/>
    <property type="match status" value="1"/>
</dbReference>
<name>A0AAE3J992_9FIRM</name>
<dbReference type="GO" id="GO:0005975">
    <property type="term" value="P:carbohydrate metabolic process"/>
    <property type="evidence" value="ECO:0007669"/>
    <property type="project" value="InterPro"/>
</dbReference>
<dbReference type="InterPro" id="IPR011013">
    <property type="entry name" value="Gal_mutarotase_sf_dom"/>
</dbReference>
<evidence type="ECO:0000259" key="7">
    <source>
        <dbReference type="Pfam" id="PF08124"/>
    </source>
</evidence>
<feature type="active site" evidence="4">
    <location>
        <position position="208"/>
    </location>
</feature>
<dbReference type="GO" id="GO:0030246">
    <property type="term" value="F:carbohydrate binding"/>
    <property type="evidence" value="ECO:0007669"/>
    <property type="project" value="InterPro"/>
</dbReference>
<evidence type="ECO:0000256" key="2">
    <source>
        <dbReference type="ARBA" id="ARBA00022729"/>
    </source>
</evidence>
<feature type="domain" description="Polysaccharide lyase 8 N-terminal alpha-helical" evidence="7">
    <location>
        <begin position="56"/>
        <end position="298"/>
    </location>
</feature>
<keyword evidence="9" id="KW-1185">Reference proteome</keyword>
<dbReference type="RefSeq" id="WP_308456436.1">
    <property type="nucleotide sequence ID" value="NZ_JAJEQM010000009.1"/>
</dbReference>